<comment type="similarity">
    <text evidence="1">Belongs to the VgrG protein family.</text>
</comment>
<dbReference type="InterPro" id="IPR017847">
    <property type="entry name" value="T6SS_RhsGE_Vgr_subset"/>
</dbReference>
<sequence length="1043" mass="111766">MASFQWHRRGHEIRGPGSLLPKAKKPGCEVDWVRHKQRPALPALIPGRWITMSSGTSNSVMQTYGATPWKLEGLNVARLSEQARLIKLQLPASAPQNAVVVERFTGTEGINELFDFSIDTLATSSEFDPFALIGEELSLRLLLANGSFRTWHGYLTTVDALGGDGGLARYRLHLQPWLAALGLRRDSFVYAAKNVQDIVSEVFADHTTASFTFEVTQEMPVRPTCVQYRESDLAFVLRLLAEEGLSFRFEHEQSTGSEGDAGSANNSAPSHHRLVIFDRAATPPDCALSQIRFHRVDATESTDTITAWSSRRQVATNAVMRNAWDASMLQAPTGAVQSALAMGDVPVLEHYDGAGAQRYADSAAAARRAEQQLVAFESRIKRYGAAGSVRQLGAGERFTLTQHDRYEGNQFLALRVRHEAANNLGSQAAQVLEAGELEKGSYRNSFEAQPAEAQVVPLWQPKPTAPEAMVALVVGADDDEAPTAVHTQRDHRVQVRFHWQAQRTAQQQQGPGQGQGQGSLVAAGRHASNRQSVWLRVAAPVAGPNWGAHHLPRVGSEVLVSFIEGDIDRPVVAQQLYNGQDLPPWSAGTDSSANHAGVLSGWHSRALDGSGYNQWIADDAPGQVRTRLASSHAASQLNLGHLNAQSPDESSRGAWRGSGAELRSDAWVATRAGEGLLISTLAQERAAGSVQDTTSVRGQLAGALREAQKLSDAAGGAKALALNATALLQPLIDDIDPQKNGHYPGNVNGQDAREPKGGNGGDGAGAREGQDPVPAFARPLMVLDAAMSLNMATPASATVFAGEAIHWTAQAQAHLAAGKTVGLAAGKSVGLYSHEGGIQVIAQEGPVSVQAHTNELEWLAKEGFTVTSSNDEIHVLAQQKITLKGGQTSIELDGANITLKMPALLDIKGTSKSFVGPKGSPAELPYLPVGALTETSPDLELHYTYDDLTPVVQATYKVTFDSGAVLQGMLDQDGYKLLRGVPKGGYRVEYGEDARDWKAPPLTRNDAEFQKQDVKDQGVALIEKALATEPPIGGWTSGEGESA</sequence>
<dbReference type="InterPro" id="IPR018769">
    <property type="entry name" value="VgrG2_DUF2345"/>
</dbReference>
<keyword evidence="7" id="KW-1185">Reference proteome</keyword>
<organism evidence="6 7">
    <name type="scientific">Acidovorax cavernicola</name>
    <dbReference type="NCBI Taxonomy" id="1675792"/>
    <lineage>
        <taxon>Bacteria</taxon>
        <taxon>Pseudomonadati</taxon>
        <taxon>Pseudomonadota</taxon>
        <taxon>Betaproteobacteria</taxon>
        <taxon>Burkholderiales</taxon>
        <taxon>Comamonadaceae</taxon>
        <taxon>Acidovorax</taxon>
    </lineage>
</organism>
<dbReference type="AlphaFoldDB" id="A0A9X8GV18"/>
<reference evidence="6 7" key="1">
    <citation type="submission" date="2018-09" db="EMBL/GenBank/DDBJ databases">
        <title>Acidovorax cavernicola nov. sp. isolated from Gruta de las Maravillas (Aracena, Spain).</title>
        <authorList>
            <person name="Jurado V."/>
            <person name="Gutierrez-Patricio S."/>
            <person name="Gonzalez-Pimentel J.L."/>
            <person name="Miller A.Z."/>
            <person name="Laiz L."/>
            <person name="Saiz-Jimenez C."/>
        </authorList>
    </citation>
    <scope>NUCLEOTIDE SEQUENCE [LARGE SCALE GENOMIC DNA]</scope>
    <source>
        <strain evidence="6 7">1011MAR4D40.2</strain>
    </source>
</reference>
<dbReference type="Pfam" id="PF10106">
    <property type="entry name" value="DUF2345"/>
    <property type="match status" value="1"/>
</dbReference>
<feature type="domain" description="Putative type VI secretion system Rhs element associated Vgr" evidence="5">
    <location>
        <begin position="606"/>
        <end position="714"/>
    </location>
</feature>
<accession>A0A9X8GV18</accession>
<dbReference type="Gene3D" id="4.10.220.110">
    <property type="match status" value="1"/>
</dbReference>
<evidence type="ECO:0000256" key="1">
    <source>
        <dbReference type="ARBA" id="ARBA00005558"/>
    </source>
</evidence>
<dbReference type="EMBL" id="QXMN01000020">
    <property type="protein sequence ID" value="RIX78365.1"/>
    <property type="molecule type" value="Genomic_DNA"/>
</dbReference>
<dbReference type="Gene3D" id="2.30.110.50">
    <property type="match status" value="1"/>
</dbReference>
<dbReference type="Pfam" id="PF13296">
    <property type="entry name" value="T6SS_Vgr"/>
    <property type="match status" value="1"/>
</dbReference>
<proteinExistence type="inferred from homology"/>
<dbReference type="NCBIfam" id="TIGR03361">
    <property type="entry name" value="VI_Rhs_Vgr"/>
    <property type="match status" value="1"/>
</dbReference>
<feature type="compositionally biased region" description="Gly residues" evidence="2">
    <location>
        <begin position="757"/>
        <end position="766"/>
    </location>
</feature>
<feature type="region of interest" description="Disordered" evidence="2">
    <location>
        <begin position="501"/>
        <end position="523"/>
    </location>
</feature>
<dbReference type="Gene3D" id="2.40.50.230">
    <property type="entry name" value="Gp5 N-terminal domain"/>
    <property type="match status" value="1"/>
</dbReference>
<dbReference type="SUPFAM" id="SSF69279">
    <property type="entry name" value="Phage tail proteins"/>
    <property type="match status" value="2"/>
</dbReference>
<dbReference type="InterPro" id="IPR006533">
    <property type="entry name" value="T6SS_Vgr_RhsGE"/>
</dbReference>
<dbReference type="InterPro" id="IPR006531">
    <property type="entry name" value="Gp5/Vgr_OB"/>
</dbReference>
<dbReference type="SUPFAM" id="SSF69349">
    <property type="entry name" value="Phage fibre proteins"/>
    <property type="match status" value="1"/>
</dbReference>
<protein>
    <submittedName>
        <fullName evidence="6">Type VI secretion system tip protein VgrG</fullName>
    </submittedName>
</protein>
<evidence type="ECO:0000259" key="3">
    <source>
        <dbReference type="Pfam" id="PF04717"/>
    </source>
</evidence>
<feature type="domain" description="DUF2345" evidence="4">
    <location>
        <begin position="769"/>
        <end position="918"/>
    </location>
</feature>
<evidence type="ECO:0000313" key="7">
    <source>
        <dbReference type="Proteomes" id="UP000265619"/>
    </source>
</evidence>
<dbReference type="Pfam" id="PF04717">
    <property type="entry name" value="Phage_base_V"/>
    <property type="match status" value="1"/>
</dbReference>
<evidence type="ECO:0000259" key="4">
    <source>
        <dbReference type="Pfam" id="PF10106"/>
    </source>
</evidence>
<dbReference type="OrthoDB" id="1907165at2"/>
<evidence type="ECO:0000313" key="6">
    <source>
        <dbReference type="EMBL" id="RIX78365.1"/>
    </source>
</evidence>
<evidence type="ECO:0000259" key="5">
    <source>
        <dbReference type="Pfam" id="PF13296"/>
    </source>
</evidence>
<feature type="region of interest" description="Disordered" evidence="2">
    <location>
        <begin position="737"/>
        <end position="771"/>
    </location>
</feature>
<gene>
    <name evidence="6" type="ORF">D3H34_16820</name>
</gene>
<evidence type="ECO:0000256" key="2">
    <source>
        <dbReference type="SAM" id="MobiDB-lite"/>
    </source>
</evidence>
<dbReference type="Proteomes" id="UP000265619">
    <property type="component" value="Unassembled WGS sequence"/>
</dbReference>
<dbReference type="Gene3D" id="3.55.50.10">
    <property type="entry name" value="Baseplate protein-like domains"/>
    <property type="match status" value="1"/>
</dbReference>
<dbReference type="NCBIfam" id="TIGR01646">
    <property type="entry name" value="vgr_GE"/>
    <property type="match status" value="1"/>
</dbReference>
<name>A0A9X8GV18_9BURK</name>
<dbReference type="InterPro" id="IPR037026">
    <property type="entry name" value="Vgr_OB-fold_dom_sf"/>
</dbReference>
<dbReference type="SUPFAM" id="SSF69255">
    <property type="entry name" value="gp5 N-terminal domain-like"/>
    <property type="match status" value="1"/>
</dbReference>
<dbReference type="InterPro" id="IPR028244">
    <property type="entry name" value="T6SS_Rhs_Vgr_dom"/>
</dbReference>
<dbReference type="Pfam" id="PF05954">
    <property type="entry name" value="Phage_GPD"/>
    <property type="match status" value="1"/>
</dbReference>
<comment type="caution">
    <text evidence="6">The sequence shown here is derived from an EMBL/GenBank/DDBJ whole genome shotgun (WGS) entry which is preliminary data.</text>
</comment>
<feature type="domain" description="Gp5/Type VI secretion system Vgr protein OB-fold" evidence="3">
    <location>
        <begin position="529"/>
        <end position="577"/>
    </location>
</feature>